<feature type="region of interest" description="Disordered" evidence="1">
    <location>
        <begin position="1"/>
        <end position="21"/>
    </location>
</feature>
<dbReference type="HOGENOM" id="CLU_2957818_0_0_5"/>
<sequence>MVRAVMPLTGSCSAPSTGPATAGRIRMAPAVVPAAANNAPPVQASAALAGFSARRPPHQ</sequence>
<evidence type="ECO:0000313" key="3">
    <source>
        <dbReference type="Proteomes" id="UP000019593"/>
    </source>
</evidence>
<keyword evidence="3" id="KW-1185">Reference proteome</keyword>
<protein>
    <submittedName>
        <fullName evidence="2">Uncharacterized protein</fullName>
    </submittedName>
</protein>
<organism evidence="2 3">
    <name type="scientific">Roseicyclus elongatus DSM 19469</name>
    <dbReference type="NCBI Taxonomy" id="1294273"/>
    <lineage>
        <taxon>Bacteria</taxon>
        <taxon>Pseudomonadati</taxon>
        <taxon>Pseudomonadota</taxon>
        <taxon>Alphaproteobacteria</taxon>
        <taxon>Rhodobacterales</taxon>
        <taxon>Roseobacteraceae</taxon>
        <taxon>Roseicyclus</taxon>
    </lineage>
</organism>
<dbReference type="AlphaFoldDB" id="W8RVI5"/>
<proteinExistence type="predicted"/>
<reference evidence="2 3" key="1">
    <citation type="submission" date="2013-03" db="EMBL/GenBank/DDBJ databases">
        <authorList>
            <person name="Fiebig A."/>
            <person name="Goeker M."/>
            <person name="Klenk H.-P.P."/>
        </authorList>
    </citation>
    <scope>NUCLEOTIDE SEQUENCE [LARGE SCALE GENOMIC DNA]</scope>
    <source>
        <strain evidence="3">DSM 19469</strain>
    </source>
</reference>
<evidence type="ECO:0000256" key="1">
    <source>
        <dbReference type="SAM" id="MobiDB-lite"/>
    </source>
</evidence>
<name>W8RVI5_9RHOB</name>
<dbReference type="KEGG" id="red:roselon_03020"/>
<dbReference type="EMBL" id="CP004372">
    <property type="protein sequence ID" value="AHM05298.1"/>
    <property type="molecule type" value="Genomic_DNA"/>
</dbReference>
<gene>
    <name evidence="2" type="ORF">roselon_03020</name>
</gene>
<feature type="compositionally biased region" description="Polar residues" evidence="1">
    <location>
        <begin position="10"/>
        <end position="19"/>
    </location>
</feature>
<evidence type="ECO:0000313" key="2">
    <source>
        <dbReference type="EMBL" id="AHM05298.1"/>
    </source>
</evidence>
<accession>W8RVI5</accession>
<dbReference type="Proteomes" id="UP000019593">
    <property type="component" value="Chromosome"/>
</dbReference>